<keyword evidence="10" id="KW-1185">Reference proteome</keyword>
<evidence type="ECO:0000256" key="5">
    <source>
        <dbReference type="ARBA" id="ARBA00022777"/>
    </source>
</evidence>
<dbReference type="EMBL" id="BAAAZX010000037">
    <property type="protein sequence ID" value="GAA4024932.1"/>
    <property type="molecule type" value="Genomic_DNA"/>
</dbReference>
<keyword evidence="7" id="KW-0812">Transmembrane</keyword>
<feature type="region of interest" description="Disordered" evidence="6">
    <location>
        <begin position="709"/>
        <end position="809"/>
    </location>
</feature>
<reference evidence="10" key="1">
    <citation type="journal article" date="2019" name="Int. J. Syst. Evol. Microbiol.">
        <title>The Global Catalogue of Microorganisms (GCM) 10K type strain sequencing project: providing services to taxonomists for standard genome sequencing and annotation.</title>
        <authorList>
            <consortium name="The Broad Institute Genomics Platform"/>
            <consortium name="The Broad Institute Genome Sequencing Center for Infectious Disease"/>
            <person name="Wu L."/>
            <person name="Ma J."/>
        </authorList>
    </citation>
    <scope>NUCLEOTIDE SEQUENCE [LARGE SCALE GENOMIC DNA]</scope>
    <source>
        <strain evidence="10">JCM 16924</strain>
    </source>
</reference>
<evidence type="ECO:0000259" key="8">
    <source>
        <dbReference type="SMART" id="SM00387"/>
    </source>
</evidence>
<dbReference type="InterPro" id="IPR036890">
    <property type="entry name" value="HATPase_C_sf"/>
</dbReference>
<feature type="region of interest" description="Disordered" evidence="6">
    <location>
        <begin position="628"/>
        <end position="676"/>
    </location>
</feature>
<feature type="compositionally biased region" description="Low complexity" evidence="6">
    <location>
        <begin position="776"/>
        <end position="788"/>
    </location>
</feature>
<dbReference type="SMART" id="SM00387">
    <property type="entry name" value="HATPase_c"/>
    <property type="match status" value="1"/>
</dbReference>
<feature type="domain" description="Histidine kinase/HSP90-like ATPase" evidence="8">
    <location>
        <begin position="507"/>
        <end position="620"/>
    </location>
</feature>
<keyword evidence="7" id="KW-1133">Transmembrane helix</keyword>
<organism evidence="9 10">
    <name type="scientific">Streptomyces plumbiresistens</name>
    <dbReference type="NCBI Taxonomy" id="511811"/>
    <lineage>
        <taxon>Bacteria</taxon>
        <taxon>Bacillati</taxon>
        <taxon>Actinomycetota</taxon>
        <taxon>Actinomycetes</taxon>
        <taxon>Kitasatosporales</taxon>
        <taxon>Streptomycetaceae</taxon>
        <taxon>Streptomyces</taxon>
    </lineage>
</organism>
<gene>
    <name evidence="9" type="ORF">GCM10022232_82910</name>
</gene>
<protein>
    <recommendedName>
        <fullName evidence="2">histidine kinase</fullName>
        <ecNumber evidence="2">2.7.13.3</ecNumber>
    </recommendedName>
</protein>
<comment type="caution">
    <text evidence="9">The sequence shown here is derived from an EMBL/GenBank/DDBJ whole genome shotgun (WGS) entry which is preliminary data.</text>
</comment>
<evidence type="ECO:0000256" key="7">
    <source>
        <dbReference type="SAM" id="Phobius"/>
    </source>
</evidence>
<keyword evidence="4" id="KW-0808">Transferase</keyword>
<dbReference type="PANTHER" id="PTHR45436:SF5">
    <property type="entry name" value="SENSOR HISTIDINE KINASE TRCS"/>
    <property type="match status" value="1"/>
</dbReference>
<keyword evidence="5" id="KW-0418">Kinase</keyword>
<dbReference type="Proteomes" id="UP001500456">
    <property type="component" value="Unassembled WGS sequence"/>
</dbReference>
<evidence type="ECO:0000256" key="3">
    <source>
        <dbReference type="ARBA" id="ARBA00022553"/>
    </source>
</evidence>
<sequence length="809" mass="89259">MVLLVLALVPMATLVALWGWTSSQLYMDWQQQQERRESSTRAAAPIASATFYLQEERRLSGVVVTDPAKYQKQLRAQRARTDEVAEAVEALPSSGWKAPNDIRRKVVELGDALRKLADYRAGVDGRTASQQQTFDRYTDLIARHIQVFDTLTNIGQAGIDRYATVIIDESWGMEMFAREDALLTRVFATGRLSGSERRQLAGWIGSQQSIYDYKVVPLLPANQAEPFRKLMRSRAWQNKADIEQTMLDDSATGNDREPSSDVLAGHWRESADQVSAELRKRAYSYGQDLEADTKDKVQAMKTRLIVTSVSNAVAVSLVALITALAIRMLRGRISALRTAALDMQTRLPDVVGRMRKGETVDVDAEIPAIPVGSDELGQLGQALNLARHTALDTTVAQVGQFRGFEQLLQRIARRTQLLIGLQMRKLSELERKHEDPEVLEDLFDLDHLTARLRRYEENLVILGGGQPQRRWRKPVLLLDVLRSAQSEVQDYRRIHIEVESRLWLSERAVGLVIHVLAELMENAVGFSKPPAPVEVYAARVGRGLAVEIEDRGVGMDSEQYDAINRMMAEPPRMDVMSRADDVRLGLYVVARLTQGLGIQVELRASAFGGTRVVVLIPDELVVDFSPDAGTVPDEAVTSSPSAPDSTTRTTMHGTGPTNRHGAFAAGPEDNVRFDGTPLTADERHAIATPASGGTGHPNTAQETITLRLRTTTAGPARRSAPATTVKPLPRRVRQASLNDELRTPVATARATQPDDEQAPVPRTSPSRSGAAIGAFQRQSRMTRRTTSTGDHDHGVGGVLPPAREFPTED</sequence>
<proteinExistence type="predicted"/>
<feature type="compositionally biased region" description="Low complexity" evidence="6">
    <location>
        <begin position="646"/>
        <end position="657"/>
    </location>
</feature>
<evidence type="ECO:0000256" key="4">
    <source>
        <dbReference type="ARBA" id="ARBA00022679"/>
    </source>
</evidence>
<dbReference type="InterPro" id="IPR003594">
    <property type="entry name" value="HATPase_dom"/>
</dbReference>
<dbReference type="Pfam" id="PF02518">
    <property type="entry name" value="HATPase_c"/>
    <property type="match status" value="1"/>
</dbReference>
<dbReference type="Gene3D" id="3.30.565.10">
    <property type="entry name" value="Histidine kinase-like ATPase, C-terminal domain"/>
    <property type="match status" value="1"/>
</dbReference>
<accession>A0ABP7TED2</accession>
<keyword evidence="3" id="KW-0597">Phosphoprotein</keyword>
<dbReference type="EC" id="2.7.13.3" evidence="2"/>
<name>A0ABP7TED2_9ACTN</name>
<evidence type="ECO:0000256" key="2">
    <source>
        <dbReference type="ARBA" id="ARBA00012438"/>
    </source>
</evidence>
<feature type="compositionally biased region" description="Polar residues" evidence="6">
    <location>
        <begin position="636"/>
        <end position="645"/>
    </location>
</feature>
<keyword evidence="7" id="KW-0472">Membrane</keyword>
<dbReference type="Pfam" id="PF08376">
    <property type="entry name" value="NIT"/>
    <property type="match status" value="1"/>
</dbReference>
<feature type="transmembrane region" description="Helical" evidence="7">
    <location>
        <begin position="304"/>
        <end position="326"/>
    </location>
</feature>
<evidence type="ECO:0000256" key="6">
    <source>
        <dbReference type="SAM" id="MobiDB-lite"/>
    </source>
</evidence>
<dbReference type="InterPro" id="IPR050428">
    <property type="entry name" value="TCS_sensor_his_kinase"/>
</dbReference>
<evidence type="ECO:0000256" key="1">
    <source>
        <dbReference type="ARBA" id="ARBA00000085"/>
    </source>
</evidence>
<evidence type="ECO:0000313" key="10">
    <source>
        <dbReference type="Proteomes" id="UP001500456"/>
    </source>
</evidence>
<dbReference type="PANTHER" id="PTHR45436">
    <property type="entry name" value="SENSOR HISTIDINE KINASE YKOH"/>
    <property type="match status" value="1"/>
</dbReference>
<dbReference type="InterPro" id="IPR013587">
    <property type="entry name" value="Nitrate/nitrite_sensing"/>
</dbReference>
<dbReference type="SUPFAM" id="SSF55874">
    <property type="entry name" value="ATPase domain of HSP90 chaperone/DNA topoisomerase II/histidine kinase"/>
    <property type="match status" value="1"/>
</dbReference>
<comment type="catalytic activity">
    <reaction evidence="1">
        <text>ATP + protein L-histidine = ADP + protein N-phospho-L-histidine.</text>
        <dbReference type="EC" id="2.7.13.3"/>
    </reaction>
</comment>
<evidence type="ECO:0000313" key="9">
    <source>
        <dbReference type="EMBL" id="GAA4024932.1"/>
    </source>
</evidence>
<dbReference type="RefSeq" id="WP_345570479.1">
    <property type="nucleotide sequence ID" value="NZ_BAAAZX010000037.1"/>
</dbReference>